<dbReference type="GO" id="GO:0045174">
    <property type="term" value="F:glutathione dehydrogenase (ascorbate) activity"/>
    <property type="evidence" value="ECO:0007669"/>
    <property type="project" value="TreeGrafter"/>
</dbReference>
<comment type="caution">
    <text evidence="2">The sequence shown here is derived from an EMBL/GenBank/DDBJ whole genome shotgun (WGS) entry which is preliminary data.</text>
</comment>
<accession>A0AAI8YVH9</accession>
<dbReference type="GO" id="GO:0005737">
    <property type="term" value="C:cytoplasm"/>
    <property type="evidence" value="ECO:0007669"/>
    <property type="project" value="TreeGrafter"/>
</dbReference>
<dbReference type="EMBL" id="CAVMBE010000012">
    <property type="protein sequence ID" value="CAK3918861.1"/>
    <property type="molecule type" value="Genomic_DNA"/>
</dbReference>
<dbReference type="Gene3D" id="1.20.1050.10">
    <property type="match status" value="1"/>
</dbReference>
<dbReference type="GO" id="GO:0004364">
    <property type="term" value="F:glutathione transferase activity"/>
    <property type="evidence" value="ECO:0007669"/>
    <property type="project" value="TreeGrafter"/>
</dbReference>
<dbReference type="InterPro" id="IPR050983">
    <property type="entry name" value="GST_Omega/HSP26"/>
</dbReference>
<name>A0AAI8YVH9_9PEZI</name>
<evidence type="ECO:0000313" key="3">
    <source>
        <dbReference type="Proteomes" id="UP001296104"/>
    </source>
</evidence>
<dbReference type="AlphaFoldDB" id="A0AAI8YVH9"/>
<dbReference type="InterPro" id="IPR004045">
    <property type="entry name" value="Glutathione_S-Trfase_N"/>
</dbReference>
<reference evidence="2" key="1">
    <citation type="submission" date="2023-11" db="EMBL/GenBank/DDBJ databases">
        <authorList>
            <person name="Alioto T."/>
            <person name="Alioto T."/>
            <person name="Gomez Garrido J."/>
        </authorList>
    </citation>
    <scope>NUCLEOTIDE SEQUENCE</scope>
</reference>
<dbReference type="InterPro" id="IPR036249">
    <property type="entry name" value="Thioredoxin-like_sf"/>
</dbReference>
<dbReference type="PANTHER" id="PTHR43968">
    <property type="match status" value="1"/>
</dbReference>
<dbReference type="Pfam" id="PF25907">
    <property type="entry name" value="DUF7962"/>
    <property type="match status" value="1"/>
</dbReference>
<dbReference type="PROSITE" id="PS50404">
    <property type="entry name" value="GST_NTER"/>
    <property type="match status" value="1"/>
</dbReference>
<dbReference type="InterPro" id="IPR036282">
    <property type="entry name" value="Glutathione-S-Trfase_C_sf"/>
</dbReference>
<dbReference type="Pfam" id="PF13417">
    <property type="entry name" value="GST_N_3"/>
    <property type="match status" value="1"/>
</dbReference>
<feature type="domain" description="GST N-terminal" evidence="1">
    <location>
        <begin position="4"/>
        <end position="83"/>
    </location>
</feature>
<proteinExistence type="predicted"/>
<dbReference type="Proteomes" id="UP001296104">
    <property type="component" value="Unassembled WGS sequence"/>
</dbReference>
<protein>
    <submittedName>
        <fullName evidence="2">Glutathione s-transferase like</fullName>
    </submittedName>
</protein>
<dbReference type="Gene3D" id="3.40.30.110">
    <property type="match status" value="2"/>
</dbReference>
<dbReference type="InterPro" id="IPR058268">
    <property type="entry name" value="DUF7962"/>
</dbReference>
<dbReference type="SUPFAM" id="SSF47616">
    <property type="entry name" value="GST C-terminal domain-like"/>
    <property type="match status" value="1"/>
</dbReference>
<sequence length="305" mass="33310">MSSGPVIHYDYDFSPYGQKTKMLLKAAGIDYHKVDVPAVLPRPELEKLGITYRRIPVLAVGKDVYADSDLIFQVVTKKLAPGKVPASPADDAYNAWGKQVFSDILSLIPGEVLTDGFVKDRAAVFPFLKRPDILTLRPSGLAQFRQRMMQIENEFLSHGGPFIGGNKLSLADIHVMWPVKWVLNELNAKAEPGVGKNDFPKTWKLAESLPTFEPPVLSADDAAKTITGAQYTANGPSSVQNGDPLGLAAGTPVNVESFDTDPGAHPQAGKLFATSDEETVIELKDGVRLHFPRIGYVVRDQATKW</sequence>
<dbReference type="PANTHER" id="PTHR43968:SF6">
    <property type="entry name" value="GLUTATHIONE S-TRANSFERASE OMEGA"/>
    <property type="match status" value="1"/>
</dbReference>
<dbReference type="SUPFAM" id="SSF52833">
    <property type="entry name" value="Thioredoxin-like"/>
    <property type="match status" value="1"/>
</dbReference>
<keyword evidence="3" id="KW-1185">Reference proteome</keyword>
<organism evidence="2 3">
    <name type="scientific">Lecanosticta acicola</name>
    <dbReference type="NCBI Taxonomy" id="111012"/>
    <lineage>
        <taxon>Eukaryota</taxon>
        <taxon>Fungi</taxon>
        <taxon>Dikarya</taxon>
        <taxon>Ascomycota</taxon>
        <taxon>Pezizomycotina</taxon>
        <taxon>Dothideomycetes</taxon>
        <taxon>Dothideomycetidae</taxon>
        <taxon>Mycosphaerellales</taxon>
        <taxon>Mycosphaerellaceae</taxon>
        <taxon>Lecanosticta</taxon>
    </lineage>
</organism>
<evidence type="ECO:0000313" key="2">
    <source>
        <dbReference type="EMBL" id="CAK3918861.1"/>
    </source>
</evidence>
<dbReference type="CDD" id="cd00570">
    <property type="entry name" value="GST_N_family"/>
    <property type="match status" value="1"/>
</dbReference>
<dbReference type="GO" id="GO:0006749">
    <property type="term" value="P:glutathione metabolic process"/>
    <property type="evidence" value="ECO:0007669"/>
    <property type="project" value="TreeGrafter"/>
</dbReference>
<gene>
    <name evidence="2" type="ORF">LECACI_7A002741</name>
</gene>
<evidence type="ECO:0000259" key="1">
    <source>
        <dbReference type="PROSITE" id="PS50404"/>
    </source>
</evidence>